<dbReference type="Pfam" id="PF01321">
    <property type="entry name" value="Creatinase_N"/>
    <property type="match status" value="1"/>
</dbReference>
<accession>A0A381Y0V2</accession>
<evidence type="ECO:0000259" key="2">
    <source>
        <dbReference type="Pfam" id="PF01321"/>
    </source>
</evidence>
<dbReference type="PANTHER" id="PTHR46112">
    <property type="entry name" value="AMINOPEPTIDASE"/>
    <property type="match status" value="1"/>
</dbReference>
<dbReference type="Gene3D" id="3.40.350.10">
    <property type="entry name" value="Creatinase/prolidase N-terminal domain"/>
    <property type="match status" value="1"/>
</dbReference>
<dbReference type="InterPro" id="IPR000994">
    <property type="entry name" value="Pept_M24"/>
</dbReference>
<protein>
    <recommendedName>
        <fullName evidence="4">Peptidase M24 domain-containing protein</fullName>
    </recommendedName>
</protein>
<dbReference type="InterPro" id="IPR036005">
    <property type="entry name" value="Creatinase/aminopeptidase-like"/>
</dbReference>
<dbReference type="SUPFAM" id="SSF53092">
    <property type="entry name" value="Creatinase/prolidase N-terminal domain"/>
    <property type="match status" value="1"/>
</dbReference>
<reference evidence="3" key="1">
    <citation type="submission" date="2018-05" db="EMBL/GenBank/DDBJ databases">
        <authorList>
            <person name="Lanie J.A."/>
            <person name="Ng W.-L."/>
            <person name="Kazmierczak K.M."/>
            <person name="Andrzejewski T.M."/>
            <person name="Davidsen T.M."/>
            <person name="Wayne K.J."/>
            <person name="Tettelin H."/>
            <person name="Glass J.I."/>
            <person name="Rusch D."/>
            <person name="Podicherti R."/>
            <person name="Tsui H.-C.T."/>
            <person name="Winkler M.E."/>
        </authorList>
    </citation>
    <scope>NUCLEOTIDE SEQUENCE</scope>
</reference>
<sequence length="384" mass="42904">MRGFSTAEFEERLRRARLLMQEKKFEMLLITSPHNFRYFTGLDSYFWESPTRPWFLLLSLNQDPIAIVPSIGKTALQKTWIKNVKTWQSPNPNDEGITALQDTILSIQSNKCSIGCEIGMESQLRMPVNDFQKLKTNLSDHSFVDASPLIWKLRMIKSENEISKIKKIISIASNVFDELPKHLHIGQSEIEICNIMKKTLLDLGADHTLYMSCASGPGGYDQIICDPTEKKLQDGDILIIDTGTTLDGYFCDFDRNFGFGEIADSAKMAYDILWLAAEAGMNSAKPGASCADISNAMLSILHKNGISSNSVGRMGHGLGLQMTEPPSIMSNDNTVLEENMVIAIEPCLEYAPGTMLVHEENILITNNGYERLTSRTPQTIPIIN</sequence>
<feature type="domain" description="Creatinase N-terminal" evidence="2">
    <location>
        <begin position="12"/>
        <end position="156"/>
    </location>
</feature>
<proteinExistence type="predicted"/>
<name>A0A381Y0V2_9ZZZZ</name>
<evidence type="ECO:0000313" key="3">
    <source>
        <dbReference type="EMBL" id="SVA70510.1"/>
    </source>
</evidence>
<organism evidence="3">
    <name type="scientific">marine metagenome</name>
    <dbReference type="NCBI Taxonomy" id="408172"/>
    <lineage>
        <taxon>unclassified sequences</taxon>
        <taxon>metagenomes</taxon>
        <taxon>ecological metagenomes</taxon>
    </lineage>
</organism>
<dbReference type="Pfam" id="PF00557">
    <property type="entry name" value="Peptidase_M24"/>
    <property type="match status" value="1"/>
</dbReference>
<gene>
    <name evidence="3" type="ORF">METZ01_LOCUS123364</name>
</gene>
<dbReference type="PANTHER" id="PTHR46112:SF2">
    <property type="entry name" value="XAA-PRO AMINOPEPTIDASE P-RELATED"/>
    <property type="match status" value="1"/>
</dbReference>
<feature type="domain" description="Peptidase M24" evidence="1">
    <location>
        <begin position="164"/>
        <end position="365"/>
    </location>
</feature>
<dbReference type="Gene3D" id="3.90.230.10">
    <property type="entry name" value="Creatinase/methionine aminopeptidase superfamily"/>
    <property type="match status" value="1"/>
</dbReference>
<dbReference type="InterPro" id="IPR001714">
    <property type="entry name" value="Pept_M24_MAP"/>
</dbReference>
<dbReference type="InterPro" id="IPR000587">
    <property type="entry name" value="Creatinase_N"/>
</dbReference>
<dbReference type="InterPro" id="IPR050659">
    <property type="entry name" value="Peptidase_M24B"/>
</dbReference>
<evidence type="ECO:0008006" key="4">
    <source>
        <dbReference type="Google" id="ProtNLM"/>
    </source>
</evidence>
<dbReference type="InterPro" id="IPR029149">
    <property type="entry name" value="Creatin/AminoP/Spt16_N"/>
</dbReference>
<dbReference type="EMBL" id="UINC01017054">
    <property type="protein sequence ID" value="SVA70510.1"/>
    <property type="molecule type" value="Genomic_DNA"/>
</dbReference>
<evidence type="ECO:0000259" key="1">
    <source>
        <dbReference type="Pfam" id="PF00557"/>
    </source>
</evidence>
<dbReference type="AlphaFoldDB" id="A0A381Y0V2"/>
<dbReference type="SUPFAM" id="SSF55920">
    <property type="entry name" value="Creatinase/aminopeptidase"/>
    <property type="match status" value="1"/>
</dbReference>
<dbReference type="PRINTS" id="PR00599">
    <property type="entry name" value="MAPEPTIDASE"/>
</dbReference>